<dbReference type="WormBase" id="SRAE_1000312200">
    <property type="protein sequence ID" value="SRP08406"/>
    <property type="gene ID" value="WBGene00259739"/>
</dbReference>
<keyword evidence="1" id="KW-0472">Membrane</keyword>
<evidence type="ECO:0000256" key="1">
    <source>
        <dbReference type="SAM" id="Phobius"/>
    </source>
</evidence>
<evidence type="ECO:0000313" key="4">
    <source>
        <dbReference type="WBParaSite" id="SRAE_1000312200.1"/>
    </source>
</evidence>
<evidence type="ECO:0000313" key="5">
    <source>
        <dbReference type="WormBase" id="SRAE_1000312200"/>
    </source>
</evidence>
<feature type="transmembrane region" description="Helical" evidence="1">
    <location>
        <begin position="98"/>
        <end position="122"/>
    </location>
</feature>
<accession>A0A090MX60</accession>
<proteinExistence type="predicted"/>
<keyword evidence="1" id="KW-0812">Transmembrane</keyword>
<name>A0A090MX60_STRRB</name>
<evidence type="ECO:0000313" key="3">
    <source>
        <dbReference type="Proteomes" id="UP000035682"/>
    </source>
</evidence>
<organism evidence="2">
    <name type="scientific">Strongyloides ratti</name>
    <name type="common">Parasitic roundworm</name>
    <dbReference type="NCBI Taxonomy" id="34506"/>
    <lineage>
        <taxon>Eukaryota</taxon>
        <taxon>Metazoa</taxon>
        <taxon>Ecdysozoa</taxon>
        <taxon>Nematoda</taxon>
        <taxon>Chromadorea</taxon>
        <taxon>Rhabditida</taxon>
        <taxon>Tylenchina</taxon>
        <taxon>Panagrolaimomorpha</taxon>
        <taxon>Strongyloidoidea</taxon>
        <taxon>Strongyloididae</taxon>
        <taxon>Strongyloides</taxon>
    </lineage>
</organism>
<dbReference type="EMBL" id="LN609528">
    <property type="protein sequence ID" value="CEF64869.1"/>
    <property type="molecule type" value="Genomic_DNA"/>
</dbReference>
<keyword evidence="1" id="KW-1133">Transmembrane helix</keyword>
<sequence length="305" mass="35102">MVQESRYLKIIFSKFSLFLLIIVGGITGTIICILTKEYDRSRAICLINDLLPPALDYHRLAMPIALLCRSIEFSLIINFLQLFFSIVAIYASLKGKKILFIIVYNFIFVFITFGAIFLGLLFIIVVKKLVLKSTFTLFLVLYYSDDEFCFVIEPILQCKQYNIELLEGNHVNFTTGHSNDDIIETKCGSRSANISTDSNDCIEYLANVTLYNTWILHLSILYILFLIIIIIQVLRFTSCKSNNEIFRSIISTTRDPPQDMDIGSKSSSIVYKENNNQNSNTQEMEMITFYLKDKAYINEENADYL</sequence>
<gene>
    <name evidence="2 4 5" type="ORF">SRAE_1000312200</name>
</gene>
<dbReference type="AlphaFoldDB" id="A0A090MX60"/>
<reference evidence="2" key="1">
    <citation type="submission" date="2014-09" db="EMBL/GenBank/DDBJ databases">
        <authorList>
            <person name="Aslett A.Martin."/>
        </authorList>
    </citation>
    <scope>NUCLEOTIDE SEQUENCE</scope>
    <source>
        <strain evidence="2">ED321 Heterogonic</strain>
    </source>
</reference>
<reference evidence="4" key="3">
    <citation type="submission" date="2020-12" db="UniProtKB">
        <authorList>
            <consortium name="WormBaseParasite"/>
        </authorList>
    </citation>
    <scope>IDENTIFICATION</scope>
</reference>
<dbReference type="CTD" id="36377234"/>
<feature type="transmembrane region" description="Helical" evidence="1">
    <location>
        <begin position="214"/>
        <end position="234"/>
    </location>
</feature>
<dbReference type="Proteomes" id="UP000035682">
    <property type="component" value="Unplaced"/>
</dbReference>
<evidence type="ECO:0000313" key="2">
    <source>
        <dbReference type="EMBL" id="CEF64869.1"/>
    </source>
</evidence>
<protein>
    <submittedName>
        <fullName evidence="2 4">Uncharacterized protein</fullName>
    </submittedName>
</protein>
<keyword evidence="3" id="KW-1185">Reference proteome</keyword>
<feature type="transmembrane region" description="Helical" evidence="1">
    <location>
        <begin position="73"/>
        <end position="92"/>
    </location>
</feature>
<reference evidence="3" key="2">
    <citation type="submission" date="2014-09" db="EMBL/GenBank/DDBJ databases">
        <authorList>
            <person name="Martin A.A."/>
        </authorList>
    </citation>
    <scope>NUCLEOTIDE SEQUENCE</scope>
    <source>
        <strain evidence="3">ED321</strain>
    </source>
</reference>
<dbReference type="GeneID" id="36377234"/>
<feature type="transmembrane region" description="Helical" evidence="1">
    <location>
        <begin position="15"/>
        <end position="34"/>
    </location>
</feature>
<dbReference type="WBParaSite" id="SRAE_1000312200.1">
    <property type="protein sequence ID" value="SRAE_1000312200.1"/>
    <property type="gene ID" value="WBGene00259739"/>
</dbReference>
<dbReference type="RefSeq" id="XP_024504070.1">
    <property type="nucleotide sequence ID" value="XM_024650277.1"/>
</dbReference>